<sequence>MRVAIFSDIHGNAVALDAVLSDITSLGADEHWILGDLAALGPSPTPVLERLNDLPKARFVRGNTDRYVCNLLDPREAAAEIAQNPQSALAVATRLAMLCWTQGALAASGWLSWMATLPLEQRLVLPNGARVLLVHAAPGTDDGPGIRPTMSDDQIAAVVEGCEADLIFTGHTHWQLDCTVGGVRVVNLGSVSNPWAPDLRASYYLLEADEKGYRLEHRRVDYDREAVIAQLARMNHPGIQVLSAHFRGERQPPWITG</sequence>
<organism evidence="3 4">
    <name type="scientific">Candidatus Thermofonsia Clade 3 bacterium</name>
    <dbReference type="NCBI Taxonomy" id="2364212"/>
    <lineage>
        <taxon>Bacteria</taxon>
        <taxon>Bacillati</taxon>
        <taxon>Chloroflexota</taxon>
        <taxon>Candidatus Thermofontia</taxon>
        <taxon>Candidatus Thermofonsia Clade 3</taxon>
    </lineage>
</organism>
<proteinExistence type="inferred from homology"/>
<dbReference type="InterPro" id="IPR024654">
    <property type="entry name" value="Calcineurin-like_PHP_lpxH"/>
</dbReference>
<dbReference type="GO" id="GO:0016791">
    <property type="term" value="F:phosphatase activity"/>
    <property type="evidence" value="ECO:0007669"/>
    <property type="project" value="TreeGrafter"/>
</dbReference>
<comment type="caution">
    <text evidence="3">The sequence shown here is derived from an EMBL/GenBank/DDBJ whole genome shotgun (WGS) entry which is preliminary data.</text>
</comment>
<protein>
    <recommendedName>
        <fullName evidence="2">Calcineurin-like phosphoesterase domain-containing protein</fullName>
    </recommendedName>
</protein>
<comment type="similarity">
    <text evidence="1">Belongs to the metallophosphoesterase superfamily. YfcE family.</text>
</comment>
<dbReference type="EMBL" id="PGTN01000025">
    <property type="protein sequence ID" value="PJF48078.1"/>
    <property type="molecule type" value="Genomic_DNA"/>
</dbReference>
<dbReference type="Gene3D" id="3.60.21.10">
    <property type="match status" value="1"/>
</dbReference>
<accession>A0A2M8QE90</accession>
<dbReference type="AlphaFoldDB" id="A0A2M8QE90"/>
<evidence type="ECO:0000259" key="2">
    <source>
        <dbReference type="Pfam" id="PF12850"/>
    </source>
</evidence>
<dbReference type="Pfam" id="PF12850">
    <property type="entry name" value="Metallophos_2"/>
    <property type="match status" value="1"/>
</dbReference>
<dbReference type="InterPro" id="IPR050126">
    <property type="entry name" value="Ap4A_hydrolase"/>
</dbReference>
<dbReference type="InterPro" id="IPR011152">
    <property type="entry name" value="Pesterase_MJ0912"/>
</dbReference>
<name>A0A2M8QE90_9CHLR</name>
<feature type="domain" description="Calcineurin-like phosphoesterase" evidence="2">
    <location>
        <begin position="1"/>
        <end position="210"/>
    </location>
</feature>
<evidence type="ECO:0000256" key="1">
    <source>
        <dbReference type="ARBA" id="ARBA00008950"/>
    </source>
</evidence>
<gene>
    <name evidence="3" type="ORF">CUN48_05425</name>
</gene>
<dbReference type="PIRSF" id="PIRSF000883">
    <property type="entry name" value="Pesterase_MJ0912"/>
    <property type="match status" value="1"/>
</dbReference>
<dbReference type="PANTHER" id="PTHR42850">
    <property type="entry name" value="METALLOPHOSPHOESTERASE"/>
    <property type="match status" value="1"/>
</dbReference>
<dbReference type="GO" id="GO:0005737">
    <property type="term" value="C:cytoplasm"/>
    <property type="evidence" value="ECO:0007669"/>
    <property type="project" value="TreeGrafter"/>
</dbReference>
<dbReference type="SUPFAM" id="SSF56300">
    <property type="entry name" value="Metallo-dependent phosphatases"/>
    <property type="match status" value="1"/>
</dbReference>
<evidence type="ECO:0000313" key="3">
    <source>
        <dbReference type="EMBL" id="PJF48078.1"/>
    </source>
</evidence>
<dbReference type="InterPro" id="IPR029052">
    <property type="entry name" value="Metallo-depent_PP-like"/>
</dbReference>
<evidence type="ECO:0000313" key="4">
    <source>
        <dbReference type="Proteomes" id="UP000230790"/>
    </source>
</evidence>
<dbReference type="PANTHER" id="PTHR42850:SF2">
    <property type="entry name" value="BLL5683 PROTEIN"/>
    <property type="match status" value="1"/>
</dbReference>
<dbReference type="Proteomes" id="UP000230790">
    <property type="component" value="Unassembled WGS sequence"/>
</dbReference>
<reference evidence="3 4" key="1">
    <citation type="submission" date="2017-11" db="EMBL/GenBank/DDBJ databases">
        <title>Evolution of Phototrophy in the Chloroflexi Phylum Driven by Horizontal Gene Transfer.</title>
        <authorList>
            <person name="Ward L.M."/>
            <person name="Hemp J."/>
            <person name="Shih P.M."/>
            <person name="Mcglynn S.E."/>
            <person name="Fischer W."/>
        </authorList>
    </citation>
    <scope>NUCLEOTIDE SEQUENCE [LARGE SCALE GENOMIC DNA]</scope>
    <source>
        <strain evidence="3">JP3_7</strain>
    </source>
</reference>